<reference evidence="3" key="1">
    <citation type="submission" date="2020-05" db="EMBL/GenBank/DDBJ databases">
        <authorList>
            <person name="Chiriac C."/>
            <person name="Salcher M."/>
            <person name="Ghai R."/>
            <person name="Kavagutti S V."/>
        </authorList>
    </citation>
    <scope>NUCLEOTIDE SEQUENCE</scope>
</reference>
<dbReference type="PANTHER" id="PTHR42870">
    <property type="entry name" value="ACETYL-COA C-ACETYLTRANSFERASE"/>
    <property type="match status" value="1"/>
</dbReference>
<dbReference type="Gene3D" id="3.40.47.10">
    <property type="match status" value="1"/>
</dbReference>
<organism evidence="3">
    <name type="scientific">freshwater metagenome</name>
    <dbReference type="NCBI Taxonomy" id="449393"/>
    <lineage>
        <taxon>unclassified sequences</taxon>
        <taxon>metagenomes</taxon>
        <taxon>ecological metagenomes</taxon>
    </lineage>
</organism>
<dbReference type="AlphaFoldDB" id="A0A6J6GJX2"/>
<dbReference type="InterPro" id="IPR020616">
    <property type="entry name" value="Thiolase_N"/>
</dbReference>
<dbReference type="EMBL" id="CAEZSR010000333">
    <property type="protein sequence ID" value="CAB4601601.1"/>
    <property type="molecule type" value="Genomic_DNA"/>
</dbReference>
<dbReference type="GO" id="GO:0016747">
    <property type="term" value="F:acyltransferase activity, transferring groups other than amino-acyl groups"/>
    <property type="evidence" value="ECO:0007669"/>
    <property type="project" value="InterPro"/>
</dbReference>
<feature type="domain" description="Thiolase N-terminal" evidence="1">
    <location>
        <begin position="5"/>
        <end position="232"/>
    </location>
</feature>
<dbReference type="PIRSF" id="PIRSF000429">
    <property type="entry name" value="Ac-CoA_Ac_transf"/>
    <property type="match status" value="1"/>
</dbReference>
<evidence type="ECO:0000259" key="1">
    <source>
        <dbReference type="Pfam" id="PF00108"/>
    </source>
</evidence>
<evidence type="ECO:0000259" key="2">
    <source>
        <dbReference type="Pfam" id="PF22691"/>
    </source>
</evidence>
<sequence length="412" mass="42912">MAHDVFVLGGFQTDFARNYAKQGLEISDIVADVVSGTLADAQVDPADVETIHVGNAFGQLFTGQGHLGGMPATVEPALWGVPAARHEAACASGSIAILAAMAEIEAGRYDCALVVGAEQERNVPGDQAALHLGAAAWVHHEAEGVVHVWPYMFHLLAEEYDARFGLDDRHLAAIGELNYANAKVNPNAQTRAWAHTPESFTADDVANPVVVGRVRRHDCSQVTDGGAGLVLAGRRTAEAWAAVRGRSLDEVPRIVGWGHRTVGLPLAAKLERSAGEPYVMPHVRRAITDAFSRAGLADVAGLDGIETHDCFTSSEYLAIDHFGITAPGESWKAVEEGVIARDGSLPVNPSGGLIGGGHPVGATGVRMVLDASRQVTGTAGDTQVAGARTFATLNIGGSTTTTVSFVVAAGAA</sequence>
<dbReference type="SUPFAM" id="SSF53901">
    <property type="entry name" value="Thiolase-like"/>
    <property type="match status" value="2"/>
</dbReference>
<dbReference type="NCBIfam" id="NF004936">
    <property type="entry name" value="PRK06289.1"/>
    <property type="match status" value="1"/>
</dbReference>
<dbReference type="Pfam" id="PF22691">
    <property type="entry name" value="Thiolase_C_1"/>
    <property type="match status" value="1"/>
</dbReference>
<dbReference type="InterPro" id="IPR016039">
    <property type="entry name" value="Thiolase-like"/>
</dbReference>
<dbReference type="CDD" id="cd00829">
    <property type="entry name" value="SCP-x_thiolase"/>
    <property type="match status" value="1"/>
</dbReference>
<dbReference type="Pfam" id="PF00108">
    <property type="entry name" value="Thiolase_N"/>
    <property type="match status" value="1"/>
</dbReference>
<gene>
    <name evidence="3" type="ORF">UFOPK1493_04360</name>
</gene>
<accession>A0A6J6GJX2</accession>
<evidence type="ECO:0000313" key="3">
    <source>
        <dbReference type="EMBL" id="CAB4601601.1"/>
    </source>
</evidence>
<feature type="domain" description="Thiolase C-terminal" evidence="2">
    <location>
        <begin position="280"/>
        <end position="407"/>
    </location>
</feature>
<protein>
    <submittedName>
        <fullName evidence="3">Unannotated protein</fullName>
    </submittedName>
</protein>
<dbReference type="PANTHER" id="PTHR42870:SF1">
    <property type="entry name" value="NON-SPECIFIC LIPID-TRANSFER PROTEIN-LIKE 2"/>
    <property type="match status" value="1"/>
</dbReference>
<dbReference type="InterPro" id="IPR002155">
    <property type="entry name" value="Thiolase"/>
</dbReference>
<name>A0A6J6GJX2_9ZZZZ</name>
<proteinExistence type="predicted"/>
<dbReference type="InterPro" id="IPR055140">
    <property type="entry name" value="Thiolase_C_2"/>
</dbReference>